<evidence type="ECO:0000256" key="1">
    <source>
        <dbReference type="SAM" id="MobiDB-lite"/>
    </source>
</evidence>
<feature type="region of interest" description="Disordered" evidence="1">
    <location>
        <begin position="382"/>
        <end position="403"/>
    </location>
</feature>
<protein>
    <submittedName>
        <fullName evidence="3">Uncharacterized protein</fullName>
    </submittedName>
</protein>
<keyword evidence="2" id="KW-0812">Transmembrane</keyword>
<feature type="transmembrane region" description="Helical" evidence="2">
    <location>
        <begin position="130"/>
        <end position="156"/>
    </location>
</feature>
<keyword evidence="4" id="KW-1185">Reference proteome</keyword>
<proteinExistence type="predicted"/>
<evidence type="ECO:0000256" key="2">
    <source>
        <dbReference type="SAM" id="Phobius"/>
    </source>
</evidence>
<reference evidence="3" key="1">
    <citation type="journal article" date="2020" name="New Phytol.">
        <title>Comparative genomics reveals dynamic genome evolution in host specialist ectomycorrhizal fungi.</title>
        <authorList>
            <person name="Lofgren L.A."/>
            <person name="Nguyen N.H."/>
            <person name="Vilgalys R."/>
            <person name="Ruytinx J."/>
            <person name="Liao H.L."/>
            <person name="Branco S."/>
            <person name="Kuo A."/>
            <person name="LaButti K."/>
            <person name="Lipzen A."/>
            <person name="Andreopoulos W."/>
            <person name="Pangilinan J."/>
            <person name="Riley R."/>
            <person name="Hundley H."/>
            <person name="Na H."/>
            <person name="Barry K."/>
            <person name="Grigoriev I.V."/>
            <person name="Stajich J.E."/>
            <person name="Kennedy P.G."/>
        </authorList>
    </citation>
    <scope>NUCLEOTIDE SEQUENCE</scope>
    <source>
        <strain evidence="3">FC203</strain>
    </source>
</reference>
<comment type="caution">
    <text evidence="3">The sequence shown here is derived from an EMBL/GenBank/DDBJ whole genome shotgun (WGS) entry which is preliminary data.</text>
</comment>
<feature type="transmembrane region" description="Helical" evidence="2">
    <location>
        <begin position="176"/>
        <end position="199"/>
    </location>
</feature>
<dbReference type="EMBL" id="JABBWK010000019">
    <property type="protein sequence ID" value="KAG1901944.1"/>
    <property type="molecule type" value="Genomic_DNA"/>
</dbReference>
<accession>A0AAD4E939</accession>
<feature type="transmembrane region" description="Helical" evidence="2">
    <location>
        <begin position="285"/>
        <end position="311"/>
    </location>
</feature>
<organism evidence="3 4">
    <name type="scientific">Suillus fuscotomentosus</name>
    <dbReference type="NCBI Taxonomy" id="1912939"/>
    <lineage>
        <taxon>Eukaryota</taxon>
        <taxon>Fungi</taxon>
        <taxon>Dikarya</taxon>
        <taxon>Basidiomycota</taxon>
        <taxon>Agaricomycotina</taxon>
        <taxon>Agaricomycetes</taxon>
        <taxon>Agaricomycetidae</taxon>
        <taxon>Boletales</taxon>
        <taxon>Suillineae</taxon>
        <taxon>Suillaceae</taxon>
        <taxon>Suillus</taxon>
    </lineage>
</organism>
<evidence type="ECO:0000313" key="4">
    <source>
        <dbReference type="Proteomes" id="UP001195769"/>
    </source>
</evidence>
<feature type="transmembrane region" description="Helical" evidence="2">
    <location>
        <begin position="317"/>
        <end position="339"/>
    </location>
</feature>
<keyword evidence="2" id="KW-0472">Membrane</keyword>
<keyword evidence="2" id="KW-1133">Transmembrane helix</keyword>
<gene>
    <name evidence="3" type="ORF">F5891DRAFT_192955</name>
</gene>
<dbReference type="GeneID" id="64665162"/>
<feature type="transmembrane region" description="Helical" evidence="2">
    <location>
        <begin position="89"/>
        <end position="110"/>
    </location>
</feature>
<dbReference type="RefSeq" id="XP_041227519.1">
    <property type="nucleotide sequence ID" value="XM_041370864.1"/>
</dbReference>
<sequence length="403" mass="44399">MHQPSVALVFIISRKRVSTCPCCSDPGRCILSPYSDSVYNCFFSGANPSCWSLLPDIKTYVPDIPSSSQISGMSSYTPQTDLPLERSRLIGMILGGVSYGIYLLLTVQAVTALMQRPRRGQKIADNRRMLLCYTLLTFALSTICFACSTKYTQMIWIDLRDAPGGPAALIENGMQYRINFVAILCGYVTEWFMQALLLYRCFVIWDWARHVMIPMFIVYIGMIAVAIVVLVQAGTGTSFYTIKATVAYLAFLVANTVLYTILVAKRLVSMRSEMKAALVEYDSSIYDTIILMVVESAMAYSVFVVVYIVAFSVDSDTVSTVCFLSIYQVQGIAQLFIIIRVARGRAVTHDWSTRNAPAAPTTLAFAGIASIPAEGTDMAQVARPEQDSVNSRSVSAKLAEANV</sequence>
<dbReference type="AlphaFoldDB" id="A0AAD4E939"/>
<feature type="transmembrane region" description="Helical" evidence="2">
    <location>
        <begin position="245"/>
        <end position="264"/>
    </location>
</feature>
<evidence type="ECO:0000313" key="3">
    <source>
        <dbReference type="EMBL" id="KAG1901944.1"/>
    </source>
</evidence>
<dbReference type="Proteomes" id="UP001195769">
    <property type="component" value="Unassembled WGS sequence"/>
</dbReference>
<feature type="transmembrane region" description="Helical" evidence="2">
    <location>
        <begin position="211"/>
        <end position="233"/>
    </location>
</feature>
<name>A0AAD4E939_9AGAM</name>